<evidence type="ECO:0000256" key="9">
    <source>
        <dbReference type="SAM" id="MobiDB-lite"/>
    </source>
</evidence>
<feature type="region of interest" description="Disordered" evidence="9">
    <location>
        <begin position="128"/>
        <end position="164"/>
    </location>
</feature>
<accession>A0A1L8EBL0</accession>
<dbReference type="Pfam" id="PF20635">
    <property type="entry name" value="SMN_YG-box"/>
    <property type="match status" value="1"/>
</dbReference>
<keyword evidence="5" id="KW-0507">mRNA processing</keyword>
<reference evidence="11" key="1">
    <citation type="submission" date="2017-01" db="EMBL/GenBank/DDBJ databases">
        <title>An insight into the sialome and mialome of the horn fly, Haematobia irritans.</title>
        <authorList>
            <person name="Breijo M."/>
            <person name="Boiani M."/>
            <person name="Ures X."/>
            <person name="Rocha S."/>
            <person name="Sequeira M."/>
            <person name="Ribeiro J.M."/>
        </authorList>
    </citation>
    <scope>NUCLEOTIDE SEQUENCE</scope>
</reference>
<dbReference type="InterPro" id="IPR047313">
    <property type="entry name" value="SMN_C"/>
</dbReference>
<evidence type="ECO:0000256" key="5">
    <source>
        <dbReference type="ARBA" id="ARBA00022664"/>
    </source>
</evidence>
<evidence type="ECO:0000256" key="3">
    <source>
        <dbReference type="ARBA" id="ARBA00005371"/>
    </source>
</evidence>
<keyword evidence="7" id="KW-0539">Nucleus</keyword>
<dbReference type="PANTHER" id="PTHR39267">
    <property type="entry name" value="SURVIVAL MOTOR NEURON-LIKE PROTEIN 1"/>
    <property type="match status" value="1"/>
</dbReference>
<dbReference type="Pfam" id="PF20636">
    <property type="entry name" value="SMN_G2-BD"/>
    <property type="match status" value="1"/>
</dbReference>
<dbReference type="InterPro" id="IPR002999">
    <property type="entry name" value="Tudor"/>
</dbReference>
<dbReference type="SMART" id="SM00333">
    <property type="entry name" value="TUDOR"/>
    <property type="match status" value="1"/>
</dbReference>
<dbReference type="SUPFAM" id="SSF63748">
    <property type="entry name" value="Tudor/PWWP/MBT"/>
    <property type="match status" value="1"/>
</dbReference>
<dbReference type="GO" id="GO:0030018">
    <property type="term" value="C:Z disc"/>
    <property type="evidence" value="ECO:0007669"/>
    <property type="project" value="UniProtKB-SubCell"/>
</dbReference>
<evidence type="ECO:0000313" key="11">
    <source>
        <dbReference type="EMBL" id="JAV16012.1"/>
    </source>
</evidence>
<dbReference type="GO" id="GO:0003723">
    <property type="term" value="F:RNA binding"/>
    <property type="evidence" value="ECO:0007669"/>
    <property type="project" value="InterPro"/>
</dbReference>
<feature type="compositionally biased region" description="Polar residues" evidence="9">
    <location>
        <begin position="130"/>
        <end position="139"/>
    </location>
</feature>
<dbReference type="PANTHER" id="PTHR39267:SF1">
    <property type="entry name" value="SURVIVAL MOTOR NEURON PROTEIN"/>
    <property type="match status" value="1"/>
</dbReference>
<dbReference type="CDD" id="cd22852">
    <property type="entry name" value="SMN_C"/>
    <property type="match status" value="1"/>
</dbReference>
<dbReference type="Gene3D" id="2.30.30.140">
    <property type="match status" value="1"/>
</dbReference>
<dbReference type="InterPro" id="IPR010304">
    <property type="entry name" value="SMN_Tudor"/>
</dbReference>
<dbReference type="GO" id="GO:0097504">
    <property type="term" value="C:Gemini of Cajal bodies"/>
    <property type="evidence" value="ECO:0007669"/>
    <property type="project" value="UniProtKB-SubCell"/>
</dbReference>
<evidence type="ECO:0000256" key="4">
    <source>
        <dbReference type="ARBA" id="ARBA00022490"/>
    </source>
</evidence>
<dbReference type="Pfam" id="PF06003">
    <property type="entry name" value="SMN_Tudor"/>
    <property type="match status" value="1"/>
</dbReference>
<evidence type="ECO:0000256" key="7">
    <source>
        <dbReference type="ARBA" id="ARBA00023242"/>
    </source>
</evidence>
<dbReference type="InterPro" id="IPR040424">
    <property type="entry name" value="Smn1"/>
</dbReference>
<keyword evidence="6" id="KW-0508">mRNA splicing</keyword>
<sequence length="202" mass="22542">MATVKQGETKEVLDDPWDDSLLIKAYDDSIKLAREELARRISLSTSKVTKANSGEEGKIEHKVGDYVRATYEDGVDYEGEIISIDRKSDTCLLKYIGYENVQEVPLAELIPSWGKKVRRLQFAKAKLDANSATHGSSRSSKPRKAKQQTSMPPPPPIPPLLAASHNTEDSEHLSAMLMSWYMSGYYTGVYQGMQLAKSKSKK</sequence>
<comment type="subcellular location">
    <subcellularLocation>
        <location evidence="1">Cytoplasm</location>
        <location evidence="1">Myofibril</location>
        <location evidence="1">Sarcomere</location>
        <location evidence="1">Z line</location>
    </subcellularLocation>
    <subcellularLocation>
        <location evidence="2">Nucleus</location>
        <location evidence="2">Cajal body</location>
    </subcellularLocation>
    <subcellularLocation>
        <location evidence="8">Nucleus</location>
        <location evidence="8">Gem</location>
    </subcellularLocation>
</comment>
<dbReference type="CDD" id="cd20398">
    <property type="entry name" value="Tudor_SMN"/>
    <property type="match status" value="1"/>
</dbReference>
<dbReference type="InterPro" id="IPR047298">
    <property type="entry name" value="Tudor_SMN_eumet"/>
</dbReference>
<comment type="similarity">
    <text evidence="3">Belongs to the SMN family.</text>
</comment>
<proteinExistence type="inferred from homology"/>
<evidence type="ECO:0000256" key="1">
    <source>
        <dbReference type="ARBA" id="ARBA00004216"/>
    </source>
</evidence>
<dbReference type="EMBL" id="GFDG01002787">
    <property type="protein sequence ID" value="JAV16012.1"/>
    <property type="molecule type" value="Transcribed_RNA"/>
</dbReference>
<dbReference type="GO" id="GO:0008380">
    <property type="term" value="P:RNA splicing"/>
    <property type="evidence" value="ECO:0007669"/>
    <property type="project" value="UniProtKB-KW"/>
</dbReference>
<name>A0A1L8EBL0_HAEIR</name>
<dbReference type="InterPro" id="IPR049481">
    <property type="entry name" value="SMN_G2-BD"/>
</dbReference>
<dbReference type="GO" id="GO:0015030">
    <property type="term" value="C:Cajal body"/>
    <property type="evidence" value="ECO:0007669"/>
    <property type="project" value="UniProtKB-SubCell"/>
</dbReference>
<evidence type="ECO:0000256" key="6">
    <source>
        <dbReference type="ARBA" id="ARBA00023187"/>
    </source>
</evidence>
<dbReference type="AlphaFoldDB" id="A0A1L8EBL0"/>
<evidence type="ECO:0000256" key="8">
    <source>
        <dbReference type="ARBA" id="ARBA00034695"/>
    </source>
</evidence>
<evidence type="ECO:0000256" key="2">
    <source>
        <dbReference type="ARBA" id="ARBA00004408"/>
    </source>
</evidence>
<protein>
    <submittedName>
        <fullName evidence="11">Putative mrna splicing protein smn survival motor neuron</fullName>
    </submittedName>
</protein>
<evidence type="ECO:0000259" key="10">
    <source>
        <dbReference type="SMART" id="SM00333"/>
    </source>
</evidence>
<organism evidence="11">
    <name type="scientific">Haematobia irritans</name>
    <name type="common">Horn fly</name>
    <name type="synonym">Conops irritans</name>
    <dbReference type="NCBI Taxonomy" id="7368"/>
    <lineage>
        <taxon>Eukaryota</taxon>
        <taxon>Metazoa</taxon>
        <taxon>Ecdysozoa</taxon>
        <taxon>Arthropoda</taxon>
        <taxon>Hexapoda</taxon>
        <taxon>Insecta</taxon>
        <taxon>Pterygota</taxon>
        <taxon>Neoptera</taxon>
        <taxon>Endopterygota</taxon>
        <taxon>Diptera</taxon>
        <taxon>Brachycera</taxon>
        <taxon>Muscomorpha</taxon>
        <taxon>Muscoidea</taxon>
        <taxon>Muscidae</taxon>
        <taxon>Haematobia</taxon>
    </lineage>
</organism>
<feature type="domain" description="Tudor" evidence="10">
    <location>
        <begin position="59"/>
        <end position="117"/>
    </location>
</feature>
<keyword evidence="4" id="KW-0963">Cytoplasm</keyword>
<dbReference type="GO" id="GO:0006397">
    <property type="term" value="P:mRNA processing"/>
    <property type="evidence" value="ECO:0007669"/>
    <property type="project" value="UniProtKB-KW"/>
</dbReference>
<dbReference type="Gene3D" id="3.40.190.10">
    <property type="entry name" value="Periplasmic binding protein-like II"/>
    <property type="match status" value="1"/>
</dbReference>